<feature type="compositionally biased region" description="Basic and acidic residues" evidence="5">
    <location>
        <begin position="518"/>
        <end position="527"/>
    </location>
</feature>
<evidence type="ECO:0000259" key="7">
    <source>
        <dbReference type="Pfam" id="PF00892"/>
    </source>
</evidence>
<evidence type="ECO:0000256" key="3">
    <source>
        <dbReference type="ARBA" id="ARBA00022989"/>
    </source>
</evidence>
<evidence type="ECO:0000256" key="2">
    <source>
        <dbReference type="ARBA" id="ARBA00022692"/>
    </source>
</evidence>
<dbReference type="VEuPathDB" id="CryptoDB:Cvel_2100"/>
<organism evidence="8">
    <name type="scientific">Chromera velia CCMP2878</name>
    <dbReference type="NCBI Taxonomy" id="1169474"/>
    <lineage>
        <taxon>Eukaryota</taxon>
        <taxon>Sar</taxon>
        <taxon>Alveolata</taxon>
        <taxon>Colpodellida</taxon>
        <taxon>Chromeraceae</taxon>
        <taxon>Chromera</taxon>
    </lineage>
</organism>
<feature type="region of interest" description="Disordered" evidence="5">
    <location>
        <begin position="518"/>
        <end position="539"/>
    </location>
</feature>
<dbReference type="SUPFAM" id="SSF103481">
    <property type="entry name" value="Multidrug resistance efflux transporter EmrE"/>
    <property type="match status" value="2"/>
</dbReference>
<feature type="transmembrane region" description="Helical" evidence="6">
    <location>
        <begin position="276"/>
        <end position="298"/>
    </location>
</feature>
<feature type="compositionally biased region" description="Basic and acidic residues" evidence="5">
    <location>
        <begin position="428"/>
        <end position="444"/>
    </location>
</feature>
<keyword evidence="3 6" id="KW-1133">Transmembrane helix</keyword>
<feature type="transmembrane region" description="Helical" evidence="6">
    <location>
        <begin position="352"/>
        <end position="372"/>
    </location>
</feature>
<dbReference type="EMBL" id="CDMZ01005754">
    <property type="protein sequence ID" value="CEM54079.1"/>
    <property type="molecule type" value="Genomic_DNA"/>
</dbReference>
<proteinExistence type="predicted"/>
<feature type="domain" description="EamA" evidence="7">
    <location>
        <begin position="64"/>
        <end position="204"/>
    </location>
</feature>
<dbReference type="GO" id="GO:0016020">
    <property type="term" value="C:membrane"/>
    <property type="evidence" value="ECO:0007669"/>
    <property type="project" value="UniProtKB-SubCell"/>
</dbReference>
<dbReference type="InterPro" id="IPR000620">
    <property type="entry name" value="EamA_dom"/>
</dbReference>
<dbReference type="Pfam" id="PF00892">
    <property type="entry name" value="EamA"/>
    <property type="match status" value="2"/>
</dbReference>
<feature type="transmembrane region" description="Helical" evidence="6">
    <location>
        <begin position="95"/>
        <end position="113"/>
    </location>
</feature>
<evidence type="ECO:0000256" key="1">
    <source>
        <dbReference type="ARBA" id="ARBA00004141"/>
    </source>
</evidence>
<name>A0A0G4IAL8_9ALVE</name>
<feature type="transmembrane region" description="Helical" evidence="6">
    <location>
        <begin position="133"/>
        <end position="154"/>
    </location>
</feature>
<evidence type="ECO:0000256" key="5">
    <source>
        <dbReference type="SAM" id="MobiDB-lite"/>
    </source>
</evidence>
<comment type="subcellular location">
    <subcellularLocation>
        <location evidence="1">Membrane</location>
        <topology evidence="1">Multi-pass membrane protein</topology>
    </subcellularLocation>
</comment>
<feature type="transmembrane region" description="Helical" evidence="6">
    <location>
        <begin position="378"/>
        <end position="397"/>
    </location>
</feature>
<keyword evidence="4 6" id="KW-0472">Membrane</keyword>
<dbReference type="PANTHER" id="PTHR22911:SF6">
    <property type="entry name" value="SOLUTE CARRIER FAMILY 35 MEMBER G1"/>
    <property type="match status" value="1"/>
</dbReference>
<sequence length="539" mass="58608">MALPADHLTATHGTVNPSAKPCRSTYTGPPDMEPEVSETCRGRRALSERRCEACGTGGGMRPFMGLFFCALSAFCFSLVSLTVRLASQLWEVLQIVWYRAVIQVVVGVGTLGVRSLKVRKFPGVSDVVGPRPLMLFVLGRGVFGALCNGLQFFVLTQMPIGEASAVFLTSPLFTALIAWRWLGERWGKFDSLAAALMLLGTFLLAQPETVFPPESRIFLFGPGERDKPETETENERETASPVVVSRGIAVLLGVLAAFFSGITLNMIRRAKDVDPLCFSLSFSLSSLVLSSVAMPVFSPLSPDSAAMRAAASSLSSLARFWSLWGWITLVGLCGFGAHWFQVLGMKFERAGLVAFVRRTDVIWAFIFQVFVLRQAVTLFSLLGALLVVAGVCVIAGHKLMSEKRKRRKEALNETPHTAAVSFPEPDSESSKETPENEEAEDKKGKTPCGESAQWGTLGHTSCSRLAPLPVPCLSSESDPLETSHAECPTFENRTADEPPMKGGELVAPSFQRSMHDISKLGDTDLKPNPRQCMDTSFEG</sequence>
<reference evidence="8" key="1">
    <citation type="submission" date="2014-11" db="EMBL/GenBank/DDBJ databases">
        <authorList>
            <person name="Otto D Thomas"/>
            <person name="Naeem Raeece"/>
        </authorList>
    </citation>
    <scope>NUCLEOTIDE SEQUENCE</scope>
</reference>
<dbReference type="InterPro" id="IPR037185">
    <property type="entry name" value="EmrE-like"/>
</dbReference>
<feature type="transmembrane region" description="Helical" evidence="6">
    <location>
        <begin position="160"/>
        <end position="182"/>
    </location>
</feature>
<feature type="region of interest" description="Disordered" evidence="5">
    <location>
        <begin position="405"/>
        <end position="451"/>
    </location>
</feature>
<evidence type="ECO:0000256" key="4">
    <source>
        <dbReference type="ARBA" id="ARBA00023136"/>
    </source>
</evidence>
<evidence type="ECO:0000313" key="8">
    <source>
        <dbReference type="EMBL" id="CEM54079.1"/>
    </source>
</evidence>
<feature type="transmembrane region" description="Helical" evidence="6">
    <location>
        <begin position="318"/>
        <end position="340"/>
    </location>
</feature>
<protein>
    <recommendedName>
        <fullName evidence="7">EamA domain-containing protein</fullName>
    </recommendedName>
</protein>
<accession>A0A0G4IAL8</accession>
<dbReference type="PANTHER" id="PTHR22911">
    <property type="entry name" value="ACYL-MALONYL CONDENSING ENZYME-RELATED"/>
    <property type="match status" value="1"/>
</dbReference>
<feature type="transmembrane region" description="Helical" evidence="6">
    <location>
        <begin position="243"/>
        <end position="264"/>
    </location>
</feature>
<feature type="transmembrane region" description="Helical" evidence="6">
    <location>
        <begin position="63"/>
        <end position="83"/>
    </location>
</feature>
<evidence type="ECO:0000256" key="6">
    <source>
        <dbReference type="SAM" id="Phobius"/>
    </source>
</evidence>
<feature type="region of interest" description="Disordered" evidence="5">
    <location>
        <begin position="11"/>
        <end position="38"/>
    </location>
</feature>
<feature type="transmembrane region" description="Helical" evidence="6">
    <location>
        <begin position="189"/>
        <end position="206"/>
    </location>
</feature>
<feature type="domain" description="EamA" evidence="7">
    <location>
        <begin position="248"/>
        <end position="394"/>
    </location>
</feature>
<dbReference type="PhylomeDB" id="A0A0G4IAL8"/>
<gene>
    <name evidence="8" type="ORF">Cvel_2100</name>
</gene>
<keyword evidence="2 6" id="KW-0812">Transmembrane</keyword>
<dbReference type="AlphaFoldDB" id="A0A0G4IAL8"/>